<feature type="transmembrane region" description="Helical" evidence="3">
    <location>
        <begin position="622"/>
        <end position="642"/>
    </location>
</feature>
<dbReference type="GO" id="GO:0043266">
    <property type="term" value="P:regulation of potassium ion transport"/>
    <property type="evidence" value="ECO:0007669"/>
    <property type="project" value="TreeGrafter"/>
</dbReference>
<evidence type="ECO:0000256" key="3">
    <source>
        <dbReference type="SAM" id="Phobius"/>
    </source>
</evidence>
<feature type="region of interest" description="Disordered" evidence="2">
    <location>
        <begin position="852"/>
        <end position="907"/>
    </location>
</feature>
<evidence type="ECO:0000313" key="4">
    <source>
        <dbReference type="EMBL" id="KYM97929.1"/>
    </source>
</evidence>
<feature type="transmembrane region" description="Helical" evidence="3">
    <location>
        <begin position="770"/>
        <end position="794"/>
    </location>
</feature>
<comment type="similarity">
    <text evidence="1">Belongs to the unc-93 family.</text>
</comment>
<feature type="compositionally biased region" description="Basic and acidic residues" evidence="2">
    <location>
        <begin position="330"/>
        <end position="339"/>
    </location>
</feature>
<feature type="transmembrane region" description="Helical" evidence="3">
    <location>
        <begin position="502"/>
        <end position="520"/>
    </location>
</feature>
<evidence type="ECO:0000313" key="5">
    <source>
        <dbReference type="Proteomes" id="UP000078542"/>
    </source>
</evidence>
<evidence type="ECO:0000256" key="1">
    <source>
        <dbReference type="ARBA" id="ARBA00009172"/>
    </source>
</evidence>
<dbReference type="STRING" id="456900.A0A195CAN3"/>
<reference evidence="4 5" key="1">
    <citation type="submission" date="2016-03" db="EMBL/GenBank/DDBJ databases">
        <title>Cyphomyrmex costatus WGS genome.</title>
        <authorList>
            <person name="Nygaard S."/>
            <person name="Hu H."/>
            <person name="Boomsma J."/>
            <person name="Zhang G."/>
        </authorList>
    </citation>
    <scope>NUCLEOTIDE SEQUENCE [LARGE SCALE GENOMIC DNA]</scope>
    <source>
        <strain evidence="4">MS0001</strain>
        <tissue evidence="4">Whole body</tissue>
    </source>
</reference>
<evidence type="ECO:0000256" key="2">
    <source>
        <dbReference type="SAM" id="MobiDB-lite"/>
    </source>
</evidence>
<feature type="transmembrane region" description="Helical" evidence="3">
    <location>
        <begin position="698"/>
        <end position="726"/>
    </location>
</feature>
<protein>
    <submittedName>
        <fullName evidence="4">UNC93-like protein</fullName>
    </submittedName>
</protein>
<keyword evidence="5" id="KW-1185">Reference proteome</keyword>
<feature type="transmembrane region" description="Helical" evidence="3">
    <location>
        <begin position="806"/>
        <end position="823"/>
    </location>
</feature>
<feature type="transmembrane region" description="Helical" evidence="3">
    <location>
        <begin position="674"/>
        <end position="692"/>
    </location>
</feature>
<dbReference type="EMBL" id="KQ978023">
    <property type="protein sequence ID" value="KYM97929.1"/>
    <property type="molecule type" value="Genomic_DNA"/>
</dbReference>
<proteinExistence type="inferred from homology"/>
<dbReference type="SUPFAM" id="SSF103473">
    <property type="entry name" value="MFS general substrate transporter"/>
    <property type="match status" value="1"/>
</dbReference>
<dbReference type="GO" id="GO:0005886">
    <property type="term" value="C:plasma membrane"/>
    <property type="evidence" value="ECO:0007669"/>
    <property type="project" value="TreeGrafter"/>
</dbReference>
<keyword evidence="3" id="KW-0812">Transmembrane</keyword>
<feature type="compositionally biased region" description="Low complexity" evidence="2">
    <location>
        <begin position="870"/>
        <end position="892"/>
    </location>
</feature>
<dbReference type="GO" id="GO:0015459">
    <property type="term" value="F:potassium channel regulator activity"/>
    <property type="evidence" value="ECO:0007669"/>
    <property type="project" value="TreeGrafter"/>
</dbReference>
<feature type="transmembrane region" description="Helical" evidence="3">
    <location>
        <begin position="452"/>
        <end position="472"/>
    </location>
</feature>
<feature type="transmembrane region" description="Helical" evidence="3">
    <location>
        <begin position="738"/>
        <end position="758"/>
    </location>
</feature>
<keyword evidence="3" id="KW-1133">Transmembrane helix</keyword>
<dbReference type="PANTHER" id="PTHR19444:SF11">
    <property type="entry name" value="UNC93-LIKE PROTEIN"/>
    <property type="match status" value="1"/>
</dbReference>
<dbReference type="InterPro" id="IPR036259">
    <property type="entry name" value="MFS_trans_sf"/>
</dbReference>
<feature type="region of interest" description="Disordered" evidence="2">
    <location>
        <begin position="922"/>
        <end position="968"/>
    </location>
</feature>
<dbReference type="InterPro" id="IPR051951">
    <property type="entry name" value="UNC-93_regulatory"/>
</dbReference>
<keyword evidence="3" id="KW-0472">Membrane</keyword>
<feature type="transmembrane region" description="Helical" evidence="3">
    <location>
        <begin position="479"/>
        <end position="496"/>
    </location>
</feature>
<gene>
    <name evidence="4" type="ORF">ALC62_11275</name>
</gene>
<dbReference type="GO" id="GO:0006937">
    <property type="term" value="P:regulation of muscle contraction"/>
    <property type="evidence" value="ECO:0007669"/>
    <property type="project" value="TreeGrafter"/>
</dbReference>
<dbReference type="Proteomes" id="UP000078542">
    <property type="component" value="Unassembled WGS sequence"/>
</dbReference>
<dbReference type="AlphaFoldDB" id="A0A195CAN3"/>
<accession>A0A195CAN3</accession>
<feature type="compositionally biased region" description="Basic and acidic residues" evidence="2">
    <location>
        <begin position="944"/>
        <end position="962"/>
    </location>
</feature>
<dbReference type="GO" id="GO:0055120">
    <property type="term" value="C:striated muscle dense body"/>
    <property type="evidence" value="ECO:0007669"/>
    <property type="project" value="TreeGrafter"/>
</dbReference>
<dbReference type="PANTHER" id="PTHR19444">
    <property type="entry name" value="UNC-93 RELATED"/>
    <property type="match status" value="1"/>
</dbReference>
<feature type="compositionally biased region" description="Basic residues" evidence="2">
    <location>
        <begin position="318"/>
        <end position="329"/>
    </location>
</feature>
<feature type="non-terminal residue" evidence="4">
    <location>
        <position position="1"/>
    </location>
</feature>
<feature type="transmembrane region" description="Helical" evidence="3">
    <location>
        <begin position="561"/>
        <end position="580"/>
    </location>
</feature>
<feature type="region of interest" description="Disordered" evidence="2">
    <location>
        <begin position="318"/>
        <end position="339"/>
    </location>
</feature>
<dbReference type="Gene3D" id="1.20.1250.20">
    <property type="entry name" value="MFS general substrate transporter like domains"/>
    <property type="match status" value="1"/>
</dbReference>
<feature type="transmembrane region" description="Helical" evidence="3">
    <location>
        <begin position="829"/>
        <end position="847"/>
    </location>
</feature>
<name>A0A195CAN3_9HYME</name>
<sequence length="968" mass="107240">FFATASIESQETASVSDEVRSMQRSITNLKCFIDLPMQQVSHSPLNKWKAVKGLTRSFDERDSLLLTFPSEIPSKIYRAKRVLTSVTRDDEGRSDEEPEVIKEQVYTCNYTSPWWETTTTINIDGGDTLDLRFSRSRRNLTACTLLVTSLLLETREQHGEERGDASSRRGNGGVLRSTKSRALKAKDVYHGCFNRIINVICAVLGESLTRECIRSRRSLVDRYKHNKRHEVINPAARRAARTNLSTWIPGMRSPFGGKLHSGELLSTIRRGGRAELARAEPSDTELRIQRGEPLYESSLRRPGIWILLLIGISGYRRSRSRKNSHSRSTRVHEIGKTSSHDVRREDRNFADLDCVYIPHMAAYSPISCRSTRTSALSWRRRDSMNSSAGASSVRRLIAAVRAAPSGPRPPRRVVLRHIAALLLGHASCSAATLPIFPLQAGLGAFEPRLGPVLLAYLYMMAAATSCFAPIVVQRLGTNLAITANHVVTAIFVGVHLYPKWYILAPSYVMLGCCASSSFLARTSHINVSATSLALVCVDPEDPADETRRECLLRRLNRGIKLAEDIGLAIGCLIAAILVRFTDLIPSSIMNTDVCGAEYCSEEMYFYNESLYVPTITSGTSRILVSIWLGLAVLGLGISCAFLDSRLQEPQTNHDRANVKDIFKSVKCAFQDPKLQLAAPLTLFIGLEQGFIYADFMEAYVVCALGGAGTVTLSFLSLALLQALAAATLSMLLRHIKRYFVVVVGFAFHACLLLVLVTWRPTGDDPALFHVISAAWGVCNSIWETLIYTLVMGLYPNAWQGPLSTSLFWRWLGLTLALSLHGAVCTRYRVLGLAVTLVLAVVPTAARVKSWTGIPRRGSRRSSGLTTQETQQQQQPQPQPQQQQQQPQQQQQQHQTSSASSATLKIKTRRRANSVAFACRTDYGLPDDSDDNDSPPKNPVLLIAEPERRRSAIDTAEGSKERSSIFTLS</sequence>
<organism evidence="4 5">
    <name type="scientific">Cyphomyrmex costatus</name>
    <dbReference type="NCBI Taxonomy" id="456900"/>
    <lineage>
        <taxon>Eukaryota</taxon>
        <taxon>Metazoa</taxon>
        <taxon>Ecdysozoa</taxon>
        <taxon>Arthropoda</taxon>
        <taxon>Hexapoda</taxon>
        <taxon>Insecta</taxon>
        <taxon>Pterygota</taxon>
        <taxon>Neoptera</taxon>
        <taxon>Endopterygota</taxon>
        <taxon>Hymenoptera</taxon>
        <taxon>Apocrita</taxon>
        <taxon>Aculeata</taxon>
        <taxon>Formicoidea</taxon>
        <taxon>Formicidae</taxon>
        <taxon>Myrmicinae</taxon>
        <taxon>Cyphomyrmex</taxon>
    </lineage>
</organism>
<feature type="compositionally biased region" description="Polar residues" evidence="2">
    <location>
        <begin position="893"/>
        <end position="902"/>
    </location>
</feature>